<keyword evidence="1" id="KW-1133">Transmembrane helix</keyword>
<feature type="domain" description="Neurotransmitter-gated ion-channel ligand-binding" evidence="3">
    <location>
        <begin position="49"/>
        <end position="254"/>
    </location>
</feature>
<keyword evidence="1" id="KW-0472">Membrane</keyword>
<evidence type="ECO:0000313" key="5">
    <source>
        <dbReference type="Proteomes" id="UP000192578"/>
    </source>
</evidence>
<dbReference type="GO" id="GO:0004888">
    <property type="term" value="F:transmembrane signaling receptor activity"/>
    <property type="evidence" value="ECO:0007669"/>
    <property type="project" value="InterPro"/>
</dbReference>
<dbReference type="Pfam" id="PF02931">
    <property type="entry name" value="Neur_chan_LBD"/>
    <property type="match status" value="1"/>
</dbReference>
<feature type="chain" id="PRO_5040808506" evidence="2">
    <location>
        <begin position="22"/>
        <end position="436"/>
    </location>
</feature>
<dbReference type="EMBL" id="MTYJ01000413">
    <property type="protein sequence ID" value="OWA54497.1"/>
    <property type="molecule type" value="Genomic_DNA"/>
</dbReference>
<dbReference type="AlphaFoldDB" id="A0A9X6NIK5"/>
<dbReference type="Gene3D" id="2.70.170.10">
    <property type="entry name" value="Neurotransmitter-gated ion-channel ligand-binding domain"/>
    <property type="match status" value="1"/>
</dbReference>
<dbReference type="GO" id="GO:0005230">
    <property type="term" value="F:extracellular ligand-gated monoatomic ion channel activity"/>
    <property type="evidence" value="ECO:0007669"/>
    <property type="project" value="InterPro"/>
</dbReference>
<feature type="transmembrane region" description="Helical" evidence="1">
    <location>
        <begin position="316"/>
        <end position="337"/>
    </location>
</feature>
<gene>
    <name evidence="4" type="ORF">BV898_18897</name>
</gene>
<feature type="transmembrane region" description="Helical" evidence="1">
    <location>
        <begin position="286"/>
        <end position="304"/>
    </location>
</feature>
<feature type="transmembrane region" description="Helical" evidence="1">
    <location>
        <begin position="258"/>
        <end position="279"/>
    </location>
</feature>
<protein>
    <submittedName>
        <fullName evidence="4">Acetylcholine receptor subunit alpha-type acr-7</fullName>
    </submittedName>
</protein>
<dbReference type="OrthoDB" id="410315at2759"/>
<keyword evidence="1" id="KW-0812">Transmembrane</keyword>
<feature type="signal peptide" evidence="2">
    <location>
        <begin position="1"/>
        <end position="21"/>
    </location>
</feature>
<reference evidence="5" key="1">
    <citation type="submission" date="2017-01" db="EMBL/GenBank/DDBJ databases">
        <title>Comparative genomics of anhydrobiosis in the tardigrade Hypsibius dujardini.</title>
        <authorList>
            <person name="Yoshida Y."/>
            <person name="Koutsovoulos G."/>
            <person name="Laetsch D."/>
            <person name="Stevens L."/>
            <person name="Kumar S."/>
            <person name="Horikawa D."/>
            <person name="Ishino K."/>
            <person name="Komine S."/>
            <person name="Tomita M."/>
            <person name="Blaxter M."/>
            <person name="Arakawa K."/>
        </authorList>
    </citation>
    <scope>NUCLEOTIDE SEQUENCE [LARGE SCALE GENOMIC DNA]</scope>
    <source>
        <strain evidence="5">Z151</strain>
    </source>
</reference>
<keyword evidence="2" id="KW-0732">Signal</keyword>
<accession>A0A9X6NIK5</accession>
<dbReference type="InterPro" id="IPR036734">
    <property type="entry name" value="Neur_chan_lig-bd_sf"/>
</dbReference>
<keyword evidence="4" id="KW-0675">Receptor</keyword>
<proteinExistence type="predicted"/>
<sequence length="436" mass="49354">MTLSLYFLMVVVGILQCHVYSSQKTTPNPASTQKPGTLFKGHDRSLVERKLRDRLLEKYDKAIMPNMNDSALFHVTAELILTGIQEVDVKNQRIHVTAWLKMEWYDSRLVWNASQNANLLSLPFNQADIYLPEILLFNRYRARDSEIFGTSMAVAYWHGEVMWLPAGTLEVPCNMSLATWPYDTHECVFIFGHASRDNSSFEMYTDSPVVSLDSFSFTQIDWKVISTRAARFQFYNDIGDGYDNLRFYITVQREILPFLRSIFLAPHVLLLTSLSILWIADANVRVVYAAGELATSLLFAAYFWSVIPATREPPKFAYLVAGTPILIFLSLLCSFLLDLLSACCGPCPTWLKTLTNSSCKMTTPRPLSSKTDTNGSRLLTISTEQLVLTADIHDVAPLSVAEQNRIWRAFSDILRMVLFFLYSTACGLLALLTVVL</sequence>
<dbReference type="PANTHER" id="PTHR18945">
    <property type="entry name" value="NEUROTRANSMITTER GATED ION CHANNEL"/>
    <property type="match status" value="1"/>
</dbReference>
<dbReference type="GO" id="GO:0016020">
    <property type="term" value="C:membrane"/>
    <property type="evidence" value="ECO:0007669"/>
    <property type="project" value="InterPro"/>
</dbReference>
<evidence type="ECO:0000256" key="2">
    <source>
        <dbReference type="SAM" id="SignalP"/>
    </source>
</evidence>
<evidence type="ECO:0000313" key="4">
    <source>
        <dbReference type="EMBL" id="OWA54497.1"/>
    </source>
</evidence>
<dbReference type="Proteomes" id="UP000192578">
    <property type="component" value="Unassembled WGS sequence"/>
</dbReference>
<name>A0A9X6NIK5_HYPEX</name>
<comment type="caution">
    <text evidence="4">The sequence shown here is derived from an EMBL/GenBank/DDBJ whole genome shotgun (WGS) entry which is preliminary data.</text>
</comment>
<dbReference type="CDD" id="cd18989">
    <property type="entry name" value="LGIC_ECD_cation"/>
    <property type="match status" value="1"/>
</dbReference>
<keyword evidence="5" id="KW-1185">Reference proteome</keyword>
<organism evidence="4 5">
    <name type="scientific">Hypsibius exemplaris</name>
    <name type="common">Freshwater tardigrade</name>
    <dbReference type="NCBI Taxonomy" id="2072580"/>
    <lineage>
        <taxon>Eukaryota</taxon>
        <taxon>Metazoa</taxon>
        <taxon>Ecdysozoa</taxon>
        <taxon>Tardigrada</taxon>
        <taxon>Eutardigrada</taxon>
        <taxon>Parachela</taxon>
        <taxon>Hypsibioidea</taxon>
        <taxon>Hypsibiidae</taxon>
        <taxon>Hypsibius</taxon>
    </lineage>
</organism>
<dbReference type="InterPro" id="IPR006201">
    <property type="entry name" value="Neur_channel"/>
</dbReference>
<evidence type="ECO:0000259" key="3">
    <source>
        <dbReference type="Pfam" id="PF02931"/>
    </source>
</evidence>
<dbReference type="InterPro" id="IPR006202">
    <property type="entry name" value="Neur_chan_lig-bd"/>
</dbReference>
<dbReference type="FunFam" id="2.70.170.10:FF:000028">
    <property type="entry name" value="AcetylCholine Receptor"/>
    <property type="match status" value="1"/>
</dbReference>
<feature type="transmembrane region" description="Helical" evidence="1">
    <location>
        <begin position="413"/>
        <end position="435"/>
    </location>
</feature>
<evidence type="ECO:0000256" key="1">
    <source>
        <dbReference type="SAM" id="Phobius"/>
    </source>
</evidence>
<dbReference type="SUPFAM" id="SSF63712">
    <property type="entry name" value="Nicotinic receptor ligand binding domain-like"/>
    <property type="match status" value="1"/>
</dbReference>